<reference evidence="1" key="1">
    <citation type="submission" date="2014-09" db="EMBL/GenBank/DDBJ databases">
        <authorList>
            <person name="Magalhaes I.L.F."/>
            <person name="Oliveira U."/>
            <person name="Santos F.R."/>
            <person name="Vidigal T.H.D.A."/>
            <person name="Brescovit A.D."/>
            <person name="Santos A.J."/>
        </authorList>
    </citation>
    <scope>NUCLEOTIDE SEQUENCE</scope>
    <source>
        <tissue evidence="1">Shoot tissue taken approximately 20 cm above the soil surface</tissue>
    </source>
</reference>
<dbReference type="AlphaFoldDB" id="A0A0A9E5S0"/>
<dbReference type="EMBL" id="GBRH01202469">
    <property type="protein sequence ID" value="JAD95426.1"/>
    <property type="molecule type" value="Transcribed_RNA"/>
</dbReference>
<organism evidence="1">
    <name type="scientific">Arundo donax</name>
    <name type="common">Giant reed</name>
    <name type="synonym">Donax arundinaceus</name>
    <dbReference type="NCBI Taxonomy" id="35708"/>
    <lineage>
        <taxon>Eukaryota</taxon>
        <taxon>Viridiplantae</taxon>
        <taxon>Streptophyta</taxon>
        <taxon>Embryophyta</taxon>
        <taxon>Tracheophyta</taxon>
        <taxon>Spermatophyta</taxon>
        <taxon>Magnoliopsida</taxon>
        <taxon>Liliopsida</taxon>
        <taxon>Poales</taxon>
        <taxon>Poaceae</taxon>
        <taxon>PACMAD clade</taxon>
        <taxon>Arundinoideae</taxon>
        <taxon>Arundineae</taxon>
        <taxon>Arundo</taxon>
    </lineage>
</organism>
<protein>
    <submittedName>
        <fullName evidence="1">Uncharacterized protein</fullName>
    </submittedName>
</protein>
<reference evidence="1" key="2">
    <citation type="journal article" date="2015" name="Data Brief">
        <title>Shoot transcriptome of the giant reed, Arundo donax.</title>
        <authorList>
            <person name="Barrero R.A."/>
            <person name="Guerrero F.D."/>
            <person name="Moolhuijzen P."/>
            <person name="Goolsby J.A."/>
            <person name="Tidwell J."/>
            <person name="Bellgard S.E."/>
            <person name="Bellgard M.I."/>
        </authorList>
    </citation>
    <scope>NUCLEOTIDE SEQUENCE</scope>
    <source>
        <tissue evidence="1">Shoot tissue taken approximately 20 cm above the soil surface</tissue>
    </source>
</reference>
<evidence type="ECO:0000313" key="1">
    <source>
        <dbReference type="EMBL" id="JAD95426.1"/>
    </source>
</evidence>
<name>A0A0A9E5S0_ARUDO</name>
<proteinExistence type="predicted"/>
<accession>A0A0A9E5S0</accession>
<sequence length="44" mass="5251">MLSDCSWYSPFIHSFKGMHGHWYRLILNTRSGQRTIQNKKTPNI</sequence>